<feature type="chain" id="PRO_5046213696" evidence="2">
    <location>
        <begin position="24"/>
        <end position="192"/>
    </location>
</feature>
<evidence type="ECO:0000313" key="5">
    <source>
        <dbReference type="Proteomes" id="UP000199663"/>
    </source>
</evidence>
<accession>A0A1H3Q2Z1</accession>
<keyword evidence="1 2" id="KW-0732">Signal</keyword>
<organism evidence="4 5">
    <name type="scientific">Rhodonellum ikkaensis</name>
    <dbReference type="NCBI Taxonomy" id="336829"/>
    <lineage>
        <taxon>Bacteria</taxon>
        <taxon>Pseudomonadati</taxon>
        <taxon>Bacteroidota</taxon>
        <taxon>Cytophagia</taxon>
        <taxon>Cytophagales</taxon>
        <taxon>Cytophagaceae</taxon>
        <taxon>Rhodonellum</taxon>
    </lineage>
</organism>
<evidence type="ECO:0000313" key="4">
    <source>
        <dbReference type="EMBL" id="SDZ07109.1"/>
    </source>
</evidence>
<evidence type="ECO:0000259" key="3">
    <source>
        <dbReference type="Pfam" id="PF13505"/>
    </source>
</evidence>
<proteinExistence type="predicted"/>
<feature type="signal peptide" evidence="2">
    <location>
        <begin position="1"/>
        <end position="23"/>
    </location>
</feature>
<feature type="domain" description="Outer membrane protein beta-barrel" evidence="3">
    <location>
        <begin position="10"/>
        <end position="192"/>
    </location>
</feature>
<comment type="caution">
    <text evidence="4">The sequence shown here is derived from an EMBL/GenBank/DDBJ whole genome shotgun (WGS) entry which is preliminary data.</text>
</comment>
<dbReference type="Proteomes" id="UP000199663">
    <property type="component" value="Unassembled WGS sequence"/>
</dbReference>
<dbReference type="InterPro" id="IPR027385">
    <property type="entry name" value="Beta-barrel_OMP"/>
</dbReference>
<evidence type="ECO:0000256" key="1">
    <source>
        <dbReference type="ARBA" id="ARBA00022729"/>
    </source>
</evidence>
<keyword evidence="5" id="KW-1185">Reference proteome</keyword>
<sequence length="192" mass="21233">MRKLTKSTVLLLLLSFFYFSANAQTGGGFGIKGGLNYNSNGKYFKDAGAAFGDPLNNLGYNLGIFGKVNLGPVFLRPELSYTQLNSEINNQKLTTQRLDAPLLVGINVLGPLFSVFAGPSLHYTIQDELRSFDYDAVNAGYQFGMGLNFGTVGLDLRYERELNNKEIDVDRVFNGSGNFRYQQIILGLSLKF</sequence>
<dbReference type="Pfam" id="PF13505">
    <property type="entry name" value="OMP_b-brl"/>
    <property type="match status" value="1"/>
</dbReference>
<dbReference type="RefSeq" id="WP_019599558.1">
    <property type="nucleotide sequence ID" value="NZ_FNQC01000005.1"/>
</dbReference>
<reference evidence="4 5" key="1">
    <citation type="submission" date="2016-10" db="EMBL/GenBank/DDBJ databases">
        <authorList>
            <person name="Varghese N."/>
            <person name="Submissions S."/>
        </authorList>
    </citation>
    <scope>NUCLEOTIDE SEQUENCE [LARGE SCALE GENOMIC DNA]</scope>
    <source>
        <strain evidence="4 5">DSM 17997</strain>
    </source>
</reference>
<name>A0A1H3Q2Z1_9BACT</name>
<dbReference type="EMBL" id="FNQC01000005">
    <property type="protein sequence ID" value="SDZ07109.1"/>
    <property type="molecule type" value="Genomic_DNA"/>
</dbReference>
<dbReference type="SUPFAM" id="SSF56925">
    <property type="entry name" value="OMPA-like"/>
    <property type="match status" value="1"/>
</dbReference>
<evidence type="ECO:0000256" key="2">
    <source>
        <dbReference type="SAM" id="SignalP"/>
    </source>
</evidence>
<gene>
    <name evidence="4" type="ORF">SAMN05444412_105153</name>
</gene>
<dbReference type="InterPro" id="IPR011250">
    <property type="entry name" value="OMP/PagP_B-barrel"/>
</dbReference>
<protein>
    <submittedName>
        <fullName evidence="4">Outer membrane protein beta-barrel domain-containing protein</fullName>
    </submittedName>
</protein>